<sequence>MKIYPFLHQCAERVFIILGGALKLSLIQLQNVSKRFAEVTALDRVSVTVQTGEMLGIIGHSGAGKSTLLRMINGLEQPTEGEVFIKGKDLAHLSKIELRKLRSKIGMIFQHFNLLTSRTVYENIAFPLQIVGKKNAEIKMRVEELLERVGLTEKRNSYPSQLSGGQKQRVGIARALANHPEIVLCDEATSALDPATTDSILHLIQEINRETGITFVFITHEMSVVKKVCSQVAVLEAGQIVETGDVAEVFAHPGHPVTKSFLGLTSSEGGNRIVS</sequence>
<dbReference type="GO" id="GO:0005524">
    <property type="term" value="F:ATP binding"/>
    <property type="evidence" value="ECO:0007669"/>
    <property type="project" value="UniProtKB-KW"/>
</dbReference>
<name>A0A6I4VR21_9BACL</name>
<dbReference type="InterPro" id="IPR027417">
    <property type="entry name" value="P-loop_NTPase"/>
</dbReference>
<keyword evidence="8" id="KW-0472">Membrane</keyword>
<evidence type="ECO:0000256" key="2">
    <source>
        <dbReference type="ARBA" id="ARBA00022448"/>
    </source>
</evidence>
<dbReference type="SUPFAM" id="SSF52540">
    <property type="entry name" value="P-loop containing nucleoside triphosphate hydrolases"/>
    <property type="match status" value="1"/>
</dbReference>
<dbReference type="InterPro" id="IPR017871">
    <property type="entry name" value="ABC_transporter-like_CS"/>
</dbReference>
<keyword evidence="2" id="KW-0813">Transport</keyword>
<evidence type="ECO:0000313" key="11">
    <source>
        <dbReference type="Proteomes" id="UP000430692"/>
    </source>
</evidence>
<evidence type="ECO:0000313" key="10">
    <source>
        <dbReference type="EMBL" id="MXQ52848.1"/>
    </source>
</evidence>
<dbReference type="AlphaFoldDB" id="A0A6I4VR21"/>
<proteinExistence type="inferred from homology"/>
<keyword evidence="6" id="KW-1278">Translocase</keyword>
<keyword evidence="3" id="KW-1003">Cell membrane</keyword>
<dbReference type="InterPro" id="IPR003593">
    <property type="entry name" value="AAA+_ATPase"/>
</dbReference>
<reference evidence="10 11" key="1">
    <citation type="submission" date="2019-12" db="EMBL/GenBank/DDBJ databases">
        <title>Whole-genome analyses of novel actinobacteria.</title>
        <authorList>
            <person name="Sahin N."/>
            <person name="Saygin H."/>
        </authorList>
    </citation>
    <scope>NUCLEOTIDE SEQUENCE [LARGE SCALE GENOMIC DNA]</scope>
    <source>
        <strain evidence="10 11">KC615</strain>
    </source>
</reference>
<dbReference type="PANTHER" id="PTHR43166">
    <property type="entry name" value="AMINO ACID IMPORT ATP-BINDING PROTEIN"/>
    <property type="match status" value="1"/>
</dbReference>
<protein>
    <submittedName>
        <fullName evidence="10">ATP-binding cassette domain-containing protein</fullName>
    </submittedName>
</protein>
<dbReference type="PROSITE" id="PS00211">
    <property type="entry name" value="ABC_TRANSPORTER_1"/>
    <property type="match status" value="1"/>
</dbReference>
<evidence type="ECO:0000256" key="1">
    <source>
        <dbReference type="ARBA" id="ARBA00005417"/>
    </source>
</evidence>
<dbReference type="InterPro" id="IPR050086">
    <property type="entry name" value="MetN_ABC_transporter-like"/>
</dbReference>
<keyword evidence="4" id="KW-0547">Nucleotide-binding</keyword>
<dbReference type="Pfam" id="PF00005">
    <property type="entry name" value="ABC_tran"/>
    <property type="match status" value="1"/>
</dbReference>
<accession>A0A6I4VR21</accession>
<dbReference type="GO" id="GO:0006865">
    <property type="term" value="P:amino acid transport"/>
    <property type="evidence" value="ECO:0007669"/>
    <property type="project" value="UniProtKB-KW"/>
</dbReference>
<feature type="domain" description="ABC transporter" evidence="9">
    <location>
        <begin position="27"/>
        <end position="262"/>
    </location>
</feature>
<evidence type="ECO:0000256" key="6">
    <source>
        <dbReference type="ARBA" id="ARBA00022967"/>
    </source>
</evidence>
<dbReference type="Proteomes" id="UP000430692">
    <property type="component" value="Unassembled WGS sequence"/>
</dbReference>
<dbReference type="InterPro" id="IPR003439">
    <property type="entry name" value="ABC_transporter-like_ATP-bd"/>
</dbReference>
<dbReference type="FunFam" id="3.40.50.300:FF:000056">
    <property type="entry name" value="Cell division ATP-binding protein FtsE"/>
    <property type="match status" value="1"/>
</dbReference>
<dbReference type="PROSITE" id="PS50893">
    <property type="entry name" value="ABC_TRANSPORTER_2"/>
    <property type="match status" value="1"/>
</dbReference>
<gene>
    <name evidence="10" type="ORF">GSM42_03695</name>
</gene>
<keyword evidence="11" id="KW-1185">Reference proteome</keyword>
<keyword evidence="5 10" id="KW-0067">ATP-binding</keyword>
<evidence type="ECO:0000256" key="3">
    <source>
        <dbReference type="ARBA" id="ARBA00022475"/>
    </source>
</evidence>
<dbReference type="EMBL" id="WUUL01000002">
    <property type="protein sequence ID" value="MXQ52848.1"/>
    <property type="molecule type" value="Genomic_DNA"/>
</dbReference>
<dbReference type="CDD" id="cd03258">
    <property type="entry name" value="ABC_MetN_methionine_transporter"/>
    <property type="match status" value="1"/>
</dbReference>
<dbReference type="GO" id="GO:0016887">
    <property type="term" value="F:ATP hydrolysis activity"/>
    <property type="evidence" value="ECO:0007669"/>
    <property type="project" value="InterPro"/>
</dbReference>
<keyword evidence="7" id="KW-0029">Amino-acid transport</keyword>
<dbReference type="GO" id="GO:0005886">
    <property type="term" value="C:plasma membrane"/>
    <property type="evidence" value="ECO:0007669"/>
    <property type="project" value="UniProtKB-ARBA"/>
</dbReference>
<dbReference type="InterPro" id="IPR041701">
    <property type="entry name" value="MetN_ABC"/>
</dbReference>
<evidence type="ECO:0000256" key="5">
    <source>
        <dbReference type="ARBA" id="ARBA00022840"/>
    </source>
</evidence>
<evidence type="ECO:0000256" key="4">
    <source>
        <dbReference type="ARBA" id="ARBA00022741"/>
    </source>
</evidence>
<comment type="caution">
    <text evidence="10">The sequence shown here is derived from an EMBL/GenBank/DDBJ whole genome shotgun (WGS) entry which is preliminary data.</text>
</comment>
<evidence type="ECO:0000259" key="9">
    <source>
        <dbReference type="PROSITE" id="PS50893"/>
    </source>
</evidence>
<evidence type="ECO:0000256" key="7">
    <source>
        <dbReference type="ARBA" id="ARBA00022970"/>
    </source>
</evidence>
<dbReference type="PANTHER" id="PTHR43166:SF30">
    <property type="entry name" value="METHIONINE IMPORT ATP-BINDING PROTEIN METN"/>
    <property type="match status" value="1"/>
</dbReference>
<comment type="similarity">
    <text evidence="1">Belongs to the ABC transporter superfamily.</text>
</comment>
<evidence type="ECO:0000256" key="8">
    <source>
        <dbReference type="ARBA" id="ARBA00023136"/>
    </source>
</evidence>
<dbReference type="Gene3D" id="3.40.50.300">
    <property type="entry name" value="P-loop containing nucleotide triphosphate hydrolases"/>
    <property type="match status" value="1"/>
</dbReference>
<dbReference type="SMART" id="SM00382">
    <property type="entry name" value="AAA"/>
    <property type="match status" value="1"/>
</dbReference>
<organism evidence="10 11">
    <name type="scientific">Shimazuella alba</name>
    <dbReference type="NCBI Taxonomy" id="2690964"/>
    <lineage>
        <taxon>Bacteria</taxon>
        <taxon>Bacillati</taxon>
        <taxon>Bacillota</taxon>
        <taxon>Bacilli</taxon>
        <taxon>Bacillales</taxon>
        <taxon>Thermoactinomycetaceae</taxon>
        <taxon>Shimazuella</taxon>
    </lineage>
</organism>